<dbReference type="AlphaFoldDB" id="A0A1B8TQJ8"/>
<comment type="caution">
    <text evidence="2">The sequence shown here is derived from an EMBL/GenBank/DDBJ whole genome shotgun (WGS) entry which is preliminary data.</text>
</comment>
<dbReference type="OrthoDB" id="9893677at2"/>
<dbReference type="KEGG" id="pob:LPB03_15065"/>
<protein>
    <submittedName>
        <fullName evidence="2">Uncharacterized protein</fullName>
    </submittedName>
</protein>
<dbReference type="RefSeq" id="WP_065320301.1">
    <property type="nucleotide sequence ID" value="NZ_CAXBLX010000004.1"/>
</dbReference>
<organism evidence="2 3">
    <name type="scientific">Polaribacter vadi</name>
    <dbReference type="NCBI Taxonomy" id="1774273"/>
    <lineage>
        <taxon>Bacteria</taxon>
        <taxon>Pseudomonadati</taxon>
        <taxon>Bacteroidota</taxon>
        <taxon>Flavobacteriia</taxon>
        <taxon>Flavobacteriales</taxon>
        <taxon>Flavobacteriaceae</taxon>
    </lineage>
</organism>
<keyword evidence="1" id="KW-0472">Membrane</keyword>
<keyword evidence="1" id="KW-1133">Transmembrane helix</keyword>
<feature type="transmembrane region" description="Helical" evidence="1">
    <location>
        <begin position="30"/>
        <end position="47"/>
    </location>
</feature>
<keyword evidence="3" id="KW-1185">Reference proteome</keyword>
<dbReference type="Proteomes" id="UP000092584">
    <property type="component" value="Unassembled WGS sequence"/>
</dbReference>
<evidence type="ECO:0000256" key="1">
    <source>
        <dbReference type="SAM" id="Phobius"/>
    </source>
</evidence>
<proteinExistence type="predicted"/>
<gene>
    <name evidence="2" type="ORF">LPB3_14245</name>
</gene>
<accession>A0A1B8TQJ8</accession>
<keyword evidence="1" id="KW-0812">Transmembrane</keyword>
<feature type="transmembrane region" description="Helical" evidence="1">
    <location>
        <begin position="7"/>
        <end position="24"/>
    </location>
</feature>
<sequence length="59" mass="6716">MTKKKNNIILIIPAFFLMGAVIGIQTKELFKQAAIGLIVGVIIYFFLKYRNKNINKTKS</sequence>
<evidence type="ECO:0000313" key="3">
    <source>
        <dbReference type="Proteomes" id="UP000092584"/>
    </source>
</evidence>
<reference evidence="3" key="1">
    <citation type="submission" date="2016-02" db="EMBL/GenBank/DDBJ databases">
        <authorList>
            <person name="Shin S.-K."/>
            <person name="Yi H."/>
            <person name="Kim E."/>
        </authorList>
    </citation>
    <scope>NUCLEOTIDE SEQUENCE [LARGE SCALE GENOMIC DNA]</scope>
    <source>
        <strain evidence="3">LPB0003</strain>
    </source>
</reference>
<name>A0A1B8TQJ8_9FLAO</name>
<dbReference type="EMBL" id="LSFM01000025">
    <property type="protein sequence ID" value="OBY61946.1"/>
    <property type="molecule type" value="Genomic_DNA"/>
</dbReference>
<dbReference type="STRING" id="1774273.LPB03_15065"/>
<evidence type="ECO:0000313" key="2">
    <source>
        <dbReference type="EMBL" id="OBY61946.1"/>
    </source>
</evidence>